<reference evidence="1" key="1">
    <citation type="submission" date="2022-05" db="EMBL/GenBank/DDBJ databases">
        <title>Chromosome-level genome of Chaenocephalus aceratus.</title>
        <authorList>
            <person name="Park H."/>
        </authorList>
    </citation>
    <scope>NUCLEOTIDE SEQUENCE</scope>
    <source>
        <strain evidence="1">KU_202001</strain>
    </source>
</reference>
<proteinExistence type="predicted"/>
<protein>
    <submittedName>
        <fullName evidence="1">Uncharacterized protein</fullName>
    </submittedName>
</protein>
<evidence type="ECO:0000313" key="1">
    <source>
        <dbReference type="EMBL" id="KAI4821183.1"/>
    </source>
</evidence>
<evidence type="ECO:0000313" key="2">
    <source>
        <dbReference type="Proteomes" id="UP001057452"/>
    </source>
</evidence>
<comment type="caution">
    <text evidence="1">The sequence shown here is derived from an EMBL/GenBank/DDBJ whole genome shotgun (WGS) entry which is preliminary data.</text>
</comment>
<gene>
    <name evidence="1" type="ORF">KUCAC02_029125</name>
</gene>
<dbReference type="EMBL" id="CM043793">
    <property type="protein sequence ID" value="KAI4821183.1"/>
    <property type="molecule type" value="Genomic_DNA"/>
</dbReference>
<accession>A0ACB9X523</accession>
<dbReference type="Proteomes" id="UP001057452">
    <property type="component" value="Chromosome 9"/>
</dbReference>
<sequence>MATLENRTDGDQEESMLTPSKGDSHPVLNDTTAPMMFCNLTPCQFGISVKSFTPGSSLPNHKDKSRLAQLKARRRSSVGVRGSPETNSLIRFMAQQRMKTPPPPGSRTPEASTSASVAAREGQGAAAREGQGAAAREGQGAAAREGQGAAAREGQGAAAREGQGAAAAASSSRQRGTLSLHQEKEKGLLTPPTHFSFSHFSVLLQQPEEMEPALRPTRSAAKSAVGKMKCILSPQVATRRWSKDVDRSRYGRRVHVCKNPNLSPIAENPSPPRVTPTVQQDPPHSCTAPSHETHLNPEFSNDTQRLST</sequence>
<keyword evidence="2" id="KW-1185">Reference proteome</keyword>
<name>A0ACB9X523_CHAAC</name>
<organism evidence="1 2">
    <name type="scientific">Chaenocephalus aceratus</name>
    <name type="common">Blackfin icefish</name>
    <name type="synonym">Chaenichthys aceratus</name>
    <dbReference type="NCBI Taxonomy" id="36190"/>
    <lineage>
        <taxon>Eukaryota</taxon>
        <taxon>Metazoa</taxon>
        <taxon>Chordata</taxon>
        <taxon>Craniata</taxon>
        <taxon>Vertebrata</taxon>
        <taxon>Euteleostomi</taxon>
        <taxon>Actinopterygii</taxon>
        <taxon>Neopterygii</taxon>
        <taxon>Teleostei</taxon>
        <taxon>Neoteleostei</taxon>
        <taxon>Acanthomorphata</taxon>
        <taxon>Eupercaria</taxon>
        <taxon>Perciformes</taxon>
        <taxon>Notothenioidei</taxon>
        <taxon>Channichthyidae</taxon>
        <taxon>Chaenocephalus</taxon>
    </lineage>
</organism>